<dbReference type="Pfam" id="PF04413">
    <property type="entry name" value="Glycos_transf_N"/>
    <property type="match status" value="1"/>
</dbReference>
<dbReference type="InterPro" id="IPR029044">
    <property type="entry name" value="Nucleotide-diphossugar_trans"/>
</dbReference>
<dbReference type="InterPro" id="IPR039901">
    <property type="entry name" value="Kdotransferase"/>
</dbReference>
<dbReference type="InterPro" id="IPR005836">
    <property type="entry name" value="ADP_Glu_pyroP_CS"/>
</dbReference>
<dbReference type="Gene3D" id="3.40.50.11720">
    <property type="entry name" value="3-Deoxy-D-manno-octulosonic-acid transferase, N-terminal domain"/>
    <property type="match status" value="1"/>
</dbReference>
<feature type="domain" description="3-deoxy-D-manno-octulosonic-acid transferase N-terminal" evidence="5">
    <location>
        <begin position="1"/>
        <end position="84"/>
    </location>
</feature>
<sequence length="244" mass="27387">MESEMWPNLIMHASQNDITLALLNARMSEKSFEVWSRPVLLPLISLMLSEFSLIAPLSTEQGIRFQLLQAPPAIISFSGDLKYAIEDFGVNGRGGKSIDDLRLQLAHKQVWMASSIHRGEEENCPVRLIQNELNMLIGSHLLPSKLKLEWVCSSSRVSDFGLMKTDNKGRVVSFSEKSKGEDLKAMAEKKPYIASMGVYVFKKDLLLNLLRWRFATANDFGLEVIPACASEFWITIVDSIVSHG</sequence>
<dbReference type="EMBL" id="SDMP01000002">
    <property type="protein sequence ID" value="RYR75233.1"/>
    <property type="molecule type" value="Genomic_DNA"/>
</dbReference>
<keyword evidence="2" id="KW-0808">Transferase</keyword>
<dbReference type="InterPro" id="IPR005835">
    <property type="entry name" value="NTP_transferase_dom"/>
</dbReference>
<dbReference type="Proteomes" id="UP000289738">
    <property type="component" value="Chromosome A02"/>
</dbReference>
<organism evidence="6 7">
    <name type="scientific">Arachis hypogaea</name>
    <name type="common">Peanut</name>
    <dbReference type="NCBI Taxonomy" id="3818"/>
    <lineage>
        <taxon>Eukaryota</taxon>
        <taxon>Viridiplantae</taxon>
        <taxon>Streptophyta</taxon>
        <taxon>Embryophyta</taxon>
        <taxon>Tracheophyta</taxon>
        <taxon>Spermatophyta</taxon>
        <taxon>Magnoliopsida</taxon>
        <taxon>eudicotyledons</taxon>
        <taxon>Gunneridae</taxon>
        <taxon>Pentapetalae</taxon>
        <taxon>rosids</taxon>
        <taxon>fabids</taxon>
        <taxon>Fabales</taxon>
        <taxon>Fabaceae</taxon>
        <taxon>Papilionoideae</taxon>
        <taxon>50 kb inversion clade</taxon>
        <taxon>dalbergioids sensu lato</taxon>
        <taxon>Dalbergieae</taxon>
        <taxon>Pterocarpus clade</taxon>
        <taxon>Arachis</taxon>
    </lineage>
</organism>
<dbReference type="GO" id="GO:0005886">
    <property type="term" value="C:plasma membrane"/>
    <property type="evidence" value="ECO:0007669"/>
    <property type="project" value="TreeGrafter"/>
</dbReference>
<evidence type="ECO:0000256" key="2">
    <source>
        <dbReference type="ARBA" id="ARBA00022679"/>
    </source>
</evidence>
<evidence type="ECO:0000313" key="6">
    <source>
        <dbReference type="EMBL" id="RYR75233.1"/>
    </source>
</evidence>
<feature type="site" description="Transition state stabilizer" evidence="3">
    <location>
        <position position="82"/>
    </location>
</feature>
<evidence type="ECO:0000256" key="3">
    <source>
        <dbReference type="PIRSR" id="PIRSR639901-2"/>
    </source>
</evidence>
<dbReference type="InterPro" id="IPR038107">
    <property type="entry name" value="Glycos_transf_N_sf"/>
</dbReference>
<proteinExistence type="predicted"/>
<protein>
    <submittedName>
        <fullName evidence="6">Uncharacterized protein</fullName>
    </submittedName>
</protein>
<comment type="subunit">
    <text evidence="1">Heterotetramer.</text>
</comment>
<evidence type="ECO:0000313" key="7">
    <source>
        <dbReference type="Proteomes" id="UP000289738"/>
    </source>
</evidence>
<dbReference type="SUPFAM" id="SSF53448">
    <property type="entry name" value="Nucleotide-diphospho-sugar transferases"/>
    <property type="match status" value="1"/>
</dbReference>
<feature type="domain" description="Nucleotidyl transferase" evidence="4">
    <location>
        <begin position="154"/>
        <end position="229"/>
    </location>
</feature>
<name>A0A445EIQ6_ARAHY</name>
<dbReference type="GO" id="GO:0009245">
    <property type="term" value="P:lipid A biosynthetic process"/>
    <property type="evidence" value="ECO:0007669"/>
    <property type="project" value="TreeGrafter"/>
</dbReference>
<dbReference type="AlphaFoldDB" id="A0A445EIQ6"/>
<dbReference type="STRING" id="3818.A0A445EIQ6"/>
<gene>
    <name evidence="6" type="ORF">Ahy_A02g009900</name>
</gene>
<dbReference type="GO" id="GO:0008878">
    <property type="term" value="F:glucose-1-phosphate adenylyltransferase activity"/>
    <property type="evidence" value="ECO:0007669"/>
    <property type="project" value="InterPro"/>
</dbReference>
<reference evidence="6 7" key="1">
    <citation type="submission" date="2019-01" db="EMBL/GenBank/DDBJ databases">
        <title>Sequencing of cultivated peanut Arachis hypogaea provides insights into genome evolution and oil improvement.</title>
        <authorList>
            <person name="Chen X."/>
        </authorList>
    </citation>
    <scope>NUCLEOTIDE SEQUENCE [LARGE SCALE GENOMIC DNA]</scope>
    <source>
        <strain evidence="7">cv. Fuhuasheng</strain>
        <tissue evidence="6">Leaves</tissue>
    </source>
</reference>
<dbReference type="Pfam" id="PF00483">
    <property type="entry name" value="NTP_transferase"/>
    <property type="match status" value="1"/>
</dbReference>
<evidence type="ECO:0000256" key="1">
    <source>
        <dbReference type="ARBA" id="ARBA00011680"/>
    </source>
</evidence>
<dbReference type="PROSITE" id="PS00810">
    <property type="entry name" value="ADP_GLC_PYROPHOSPH_3"/>
    <property type="match status" value="1"/>
</dbReference>
<dbReference type="GO" id="GO:0005978">
    <property type="term" value="P:glycogen biosynthetic process"/>
    <property type="evidence" value="ECO:0007669"/>
    <property type="project" value="InterPro"/>
</dbReference>
<dbReference type="InterPro" id="IPR007507">
    <property type="entry name" value="Glycos_transf_N"/>
</dbReference>
<feature type="site" description="Transition state stabilizer" evidence="3">
    <location>
        <position position="2"/>
    </location>
</feature>
<accession>A0A445EIQ6</accession>
<keyword evidence="7" id="KW-1185">Reference proteome</keyword>
<comment type="caution">
    <text evidence="6">The sequence shown here is derived from an EMBL/GenBank/DDBJ whole genome shotgun (WGS) entry which is preliminary data.</text>
</comment>
<evidence type="ECO:0000259" key="4">
    <source>
        <dbReference type="Pfam" id="PF00483"/>
    </source>
</evidence>
<dbReference type="PANTHER" id="PTHR42755:SF1">
    <property type="entry name" value="3-DEOXY-D-MANNO-OCTULOSONIC ACID TRANSFERASE, MITOCHONDRIAL-RELATED"/>
    <property type="match status" value="1"/>
</dbReference>
<evidence type="ECO:0000259" key="5">
    <source>
        <dbReference type="Pfam" id="PF04413"/>
    </source>
</evidence>
<dbReference type="PANTHER" id="PTHR42755">
    <property type="entry name" value="3-DEOXY-MANNO-OCTULOSONATE CYTIDYLYLTRANSFERASE"/>
    <property type="match status" value="1"/>
</dbReference>
<dbReference type="Gene3D" id="3.90.550.10">
    <property type="entry name" value="Spore Coat Polysaccharide Biosynthesis Protein SpsA, Chain A"/>
    <property type="match status" value="1"/>
</dbReference>